<name>A0A1L9RGF0_ASPWE</name>
<dbReference type="AlphaFoldDB" id="A0A1L9RGF0"/>
<gene>
    <name evidence="2" type="ORF">ASPWEDRAFT_552217</name>
</gene>
<keyword evidence="3" id="KW-1185">Reference proteome</keyword>
<accession>A0A1L9RGF0</accession>
<dbReference type="GeneID" id="63754022"/>
<proteinExistence type="predicted"/>
<feature type="compositionally biased region" description="Basic and acidic residues" evidence="1">
    <location>
        <begin position="67"/>
        <end position="89"/>
    </location>
</feature>
<dbReference type="RefSeq" id="XP_040687650.1">
    <property type="nucleotide sequence ID" value="XM_040838174.1"/>
</dbReference>
<evidence type="ECO:0000256" key="1">
    <source>
        <dbReference type="SAM" id="MobiDB-lite"/>
    </source>
</evidence>
<feature type="region of interest" description="Disordered" evidence="1">
    <location>
        <begin position="1"/>
        <end position="101"/>
    </location>
</feature>
<feature type="compositionally biased region" description="Basic and acidic residues" evidence="1">
    <location>
        <begin position="9"/>
        <end position="32"/>
    </location>
</feature>
<organism evidence="2 3">
    <name type="scientific">Aspergillus wentii DTO 134E9</name>
    <dbReference type="NCBI Taxonomy" id="1073089"/>
    <lineage>
        <taxon>Eukaryota</taxon>
        <taxon>Fungi</taxon>
        <taxon>Dikarya</taxon>
        <taxon>Ascomycota</taxon>
        <taxon>Pezizomycotina</taxon>
        <taxon>Eurotiomycetes</taxon>
        <taxon>Eurotiomycetidae</taxon>
        <taxon>Eurotiales</taxon>
        <taxon>Aspergillaceae</taxon>
        <taxon>Aspergillus</taxon>
        <taxon>Aspergillus subgen. Cremei</taxon>
    </lineage>
</organism>
<dbReference type="Proteomes" id="UP000184383">
    <property type="component" value="Unassembled WGS sequence"/>
</dbReference>
<dbReference type="EMBL" id="KV878213">
    <property type="protein sequence ID" value="OJJ33974.1"/>
    <property type="molecule type" value="Genomic_DNA"/>
</dbReference>
<sequence>MVGCGVGVEDEKCLETKAAREETEETVRSTRDEYDEGEREEEGGEERKEEEEEGGGACLVGGASVADVRRTGERERARDEAVDTQEMQRRVKGTTGDMRLL</sequence>
<reference evidence="3" key="1">
    <citation type="journal article" date="2017" name="Genome Biol.">
        <title>Comparative genomics reveals high biological diversity and specific adaptations in the industrially and medically important fungal genus Aspergillus.</title>
        <authorList>
            <person name="de Vries R.P."/>
            <person name="Riley R."/>
            <person name="Wiebenga A."/>
            <person name="Aguilar-Osorio G."/>
            <person name="Amillis S."/>
            <person name="Uchima C.A."/>
            <person name="Anderluh G."/>
            <person name="Asadollahi M."/>
            <person name="Askin M."/>
            <person name="Barry K."/>
            <person name="Battaglia E."/>
            <person name="Bayram O."/>
            <person name="Benocci T."/>
            <person name="Braus-Stromeyer S.A."/>
            <person name="Caldana C."/>
            <person name="Canovas D."/>
            <person name="Cerqueira G.C."/>
            <person name="Chen F."/>
            <person name="Chen W."/>
            <person name="Choi C."/>
            <person name="Clum A."/>
            <person name="Dos Santos R.A."/>
            <person name="Damasio A.R."/>
            <person name="Diallinas G."/>
            <person name="Emri T."/>
            <person name="Fekete E."/>
            <person name="Flipphi M."/>
            <person name="Freyberg S."/>
            <person name="Gallo A."/>
            <person name="Gournas C."/>
            <person name="Habgood R."/>
            <person name="Hainaut M."/>
            <person name="Harispe M.L."/>
            <person name="Henrissat B."/>
            <person name="Hilden K.S."/>
            <person name="Hope R."/>
            <person name="Hossain A."/>
            <person name="Karabika E."/>
            <person name="Karaffa L."/>
            <person name="Karanyi Z."/>
            <person name="Krasevec N."/>
            <person name="Kuo A."/>
            <person name="Kusch H."/>
            <person name="LaButti K."/>
            <person name="Lagendijk E.L."/>
            <person name="Lapidus A."/>
            <person name="Levasseur A."/>
            <person name="Lindquist E."/>
            <person name="Lipzen A."/>
            <person name="Logrieco A.F."/>
            <person name="MacCabe A."/>
            <person name="Maekelae M.R."/>
            <person name="Malavazi I."/>
            <person name="Melin P."/>
            <person name="Meyer V."/>
            <person name="Mielnichuk N."/>
            <person name="Miskei M."/>
            <person name="Molnar A.P."/>
            <person name="Mule G."/>
            <person name="Ngan C.Y."/>
            <person name="Orejas M."/>
            <person name="Orosz E."/>
            <person name="Ouedraogo J.P."/>
            <person name="Overkamp K.M."/>
            <person name="Park H.-S."/>
            <person name="Perrone G."/>
            <person name="Piumi F."/>
            <person name="Punt P.J."/>
            <person name="Ram A.F."/>
            <person name="Ramon A."/>
            <person name="Rauscher S."/>
            <person name="Record E."/>
            <person name="Riano-Pachon D.M."/>
            <person name="Robert V."/>
            <person name="Roehrig J."/>
            <person name="Ruller R."/>
            <person name="Salamov A."/>
            <person name="Salih N.S."/>
            <person name="Samson R.A."/>
            <person name="Sandor E."/>
            <person name="Sanguinetti M."/>
            <person name="Schuetze T."/>
            <person name="Sepcic K."/>
            <person name="Shelest E."/>
            <person name="Sherlock G."/>
            <person name="Sophianopoulou V."/>
            <person name="Squina F.M."/>
            <person name="Sun H."/>
            <person name="Susca A."/>
            <person name="Todd R.B."/>
            <person name="Tsang A."/>
            <person name="Unkles S.E."/>
            <person name="van de Wiele N."/>
            <person name="van Rossen-Uffink D."/>
            <person name="Oliveira J.V."/>
            <person name="Vesth T.C."/>
            <person name="Visser J."/>
            <person name="Yu J.-H."/>
            <person name="Zhou M."/>
            <person name="Andersen M.R."/>
            <person name="Archer D.B."/>
            <person name="Baker S.E."/>
            <person name="Benoit I."/>
            <person name="Brakhage A.A."/>
            <person name="Braus G.H."/>
            <person name="Fischer R."/>
            <person name="Frisvad J.C."/>
            <person name="Goldman G.H."/>
            <person name="Houbraken J."/>
            <person name="Oakley B."/>
            <person name="Pocsi I."/>
            <person name="Scazzocchio C."/>
            <person name="Seiboth B."/>
            <person name="vanKuyk P.A."/>
            <person name="Wortman J."/>
            <person name="Dyer P.S."/>
            <person name="Grigoriev I.V."/>
        </authorList>
    </citation>
    <scope>NUCLEOTIDE SEQUENCE [LARGE SCALE GENOMIC DNA]</scope>
    <source>
        <strain evidence="3">DTO 134E9</strain>
    </source>
</reference>
<protein>
    <submittedName>
        <fullName evidence="2">Uncharacterized protein</fullName>
    </submittedName>
</protein>
<dbReference type="VEuPathDB" id="FungiDB:ASPWEDRAFT_552217"/>
<evidence type="ECO:0000313" key="2">
    <source>
        <dbReference type="EMBL" id="OJJ33974.1"/>
    </source>
</evidence>
<feature type="compositionally biased region" description="Acidic residues" evidence="1">
    <location>
        <begin position="33"/>
        <end position="54"/>
    </location>
</feature>
<evidence type="ECO:0000313" key="3">
    <source>
        <dbReference type="Proteomes" id="UP000184383"/>
    </source>
</evidence>